<dbReference type="EMBL" id="CAJVQB010030964">
    <property type="protein sequence ID" value="CAG8816277.1"/>
    <property type="molecule type" value="Genomic_DNA"/>
</dbReference>
<organism evidence="1 2">
    <name type="scientific">Gigaspora margarita</name>
    <dbReference type="NCBI Taxonomy" id="4874"/>
    <lineage>
        <taxon>Eukaryota</taxon>
        <taxon>Fungi</taxon>
        <taxon>Fungi incertae sedis</taxon>
        <taxon>Mucoromycota</taxon>
        <taxon>Glomeromycotina</taxon>
        <taxon>Glomeromycetes</taxon>
        <taxon>Diversisporales</taxon>
        <taxon>Gigasporaceae</taxon>
        <taxon>Gigaspora</taxon>
    </lineage>
</organism>
<keyword evidence="2" id="KW-1185">Reference proteome</keyword>
<comment type="caution">
    <text evidence="1">The sequence shown here is derived from an EMBL/GenBank/DDBJ whole genome shotgun (WGS) entry which is preliminary data.</text>
</comment>
<evidence type="ECO:0000313" key="2">
    <source>
        <dbReference type="Proteomes" id="UP000789901"/>
    </source>
</evidence>
<accession>A0ABN7W4Z3</accession>
<proteinExistence type="predicted"/>
<dbReference type="Gene3D" id="1.10.510.10">
    <property type="entry name" value="Transferase(Phosphotransferase) domain 1"/>
    <property type="match status" value="1"/>
</dbReference>
<dbReference type="SUPFAM" id="SSF56112">
    <property type="entry name" value="Protein kinase-like (PK-like)"/>
    <property type="match status" value="1"/>
</dbReference>
<dbReference type="InterPro" id="IPR011009">
    <property type="entry name" value="Kinase-like_dom_sf"/>
</dbReference>
<protein>
    <submittedName>
        <fullName evidence="1">13314_t:CDS:1</fullName>
    </submittedName>
</protein>
<dbReference type="Proteomes" id="UP000789901">
    <property type="component" value="Unassembled WGS sequence"/>
</dbReference>
<feature type="non-terminal residue" evidence="1">
    <location>
        <position position="1"/>
    </location>
</feature>
<reference evidence="1 2" key="1">
    <citation type="submission" date="2021-06" db="EMBL/GenBank/DDBJ databases">
        <authorList>
            <person name="Kallberg Y."/>
            <person name="Tangrot J."/>
            <person name="Rosling A."/>
        </authorList>
    </citation>
    <scope>NUCLEOTIDE SEQUENCE [LARGE SCALE GENOMIC DNA]</scope>
    <source>
        <strain evidence="1 2">120-4 pot B 10/14</strain>
    </source>
</reference>
<gene>
    <name evidence="1" type="ORF">GMARGA_LOCUS26500</name>
</gene>
<evidence type="ECO:0000313" key="1">
    <source>
        <dbReference type="EMBL" id="CAG8816277.1"/>
    </source>
</evidence>
<sequence length="110" mass="12512">IIHKHLKIAVNWIESKINEGEINEFKLEQFEGFKRISAGAFSTVYKAIQRNTKIIYALKMIENNANINKELVNEVGDQLDPSVIKYVLVLSYADGGTLRDYLQNNATRIG</sequence>
<name>A0ABN7W4Z3_GIGMA</name>